<comment type="caution">
    <text evidence="4">The sequence shown here is derived from an EMBL/GenBank/DDBJ whole genome shotgun (WGS) entry which is preliminary data.</text>
</comment>
<name>A0A5J9UVM3_9POAL</name>
<comment type="subcellular location">
    <subcellularLocation>
        <location evidence="1">Nucleus</location>
        <location evidence="1">Nucleolus</location>
    </subcellularLocation>
</comment>
<proteinExistence type="predicted"/>
<dbReference type="GO" id="GO:0005730">
    <property type="term" value="C:nucleolus"/>
    <property type="evidence" value="ECO:0007669"/>
    <property type="project" value="UniProtKB-SubCell"/>
</dbReference>
<dbReference type="InterPro" id="IPR026532">
    <property type="entry name" value="BRX1"/>
</dbReference>
<dbReference type="GO" id="GO:0000027">
    <property type="term" value="P:ribosomal large subunit assembly"/>
    <property type="evidence" value="ECO:0007669"/>
    <property type="project" value="TreeGrafter"/>
</dbReference>
<reference evidence="4 5" key="1">
    <citation type="journal article" date="2019" name="Sci. Rep.">
        <title>A high-quality genome of Eragrostis curvula grass provides insights into Poaceae evolution and supports new strategies to enhance forage quality.</title>
        <authorList>
            <person name="Carballo J."/>
            <person name="Santos B.A.C.M."/>
            <person name="Zappacosta D."/>
            <person name="Garbus I."/>
            <person name="Selva J.P."/>
            <person name="Gallo C.A."/>
            <person name="Diaz A."/>
            <person name="Albertini E."/>
            <person name="Caccamo M."/>
            <person name="Echenique V."/>
        </authorList>
    </citation>
    <scope>NUCLEOTIDE SEQUENCE [LARGE SCALE GENOMIC DNA]</scope>
    <source>
        <strain evidence="5">cv. Victoria</strain>
        <tissue evidence="4">Leaf</tissue>
    </source>
</reference>
<gene>
    <name evidence="4" type="ORF">EJB05_29754</name>
</gene>
<feature type="compositionally biased region" description="Pro residues" evidence="3">
    <location>
        <begin position="23"/>
        <end position="43"/>
    </location>
</feature>
<dbReference type="Gramene" id="TVU27167">
    <property type="protein sequence ID" value="TVU27167"/>
    <property type="gene ID" value="EJB05_29754"/>
</dbReference>
<sequence>MARKRKGNRAGDQRQATATQAQGPPPGPAQGPPPGPAQGPPPAQAQGGHPQERRGTGGDELLPPRKKINRGSGDSNAEKGEPSVKNRTGPLFSIGHCHGLSARHAMQLSSLASLITSNKGEIKLTDDPNDVLHDKESSCGVYMQWCKQSDSIFIRISSAEMKTVIEMELLAVCKDELMEKEALVPLLAFSQEFDADDKWAATKLLLQEVFGSRDARVDDANYIYAFTRISQKIHIQTFKINIKKNGGHHGFDLVKRGPSFVLKPEKFSDSNGDRVFLDQHRFLMDKGTENVDLSFSAVIHNSSGLSHVPHHINELRLDIFLPTPPDTTEWEGYTMTAVEFFTRYHAYKRTHVPGTGPPPEAYNAKNPKEAITGVDVRMYNHLCRPFQMFGRSCIVCCEEAFAKQTCYENIELENLFFRGKKLKILGAKLVNYTVAKAEANLRQVAAVISDLLRKLGLRQGNFPHDLENCLDLLKGKNPLDKLEQSKNHVCWMDRLDKILMFEDIFDEFEKMTPAEKLEAGKNFPKFGHLQLMVARNWLMRDCSSYRLPTNREQLNELRKRKRKELSGLFLTDHDANADKLFTIQKCFKTPRNAFQHLTASAAKLLIGNLSREVVEFVVSSEFTKVYMRAQEGVTRVYANRIPQTTLDNERSKFSRFGRYFQAPEGIQFKDNDKK</sequence>
<keyword evidence="5" id="KW-1185">Reference proteome</keyword>
<dbReference type="EMBL" id="RWGY01000013">
    <property type="protein sequence ID" value="TVU27167.1"/>
    <property type="molecule type" value="Genomic_DNA"/>
</dbReference>
<keyword evidence="2" id="KW-0690">Ribosome biogenesis</keyword>
<dbReference type="GO" id="GO:0003723">
    <property type="term" value="F:RNA binding"/>
    <property type="evidence" value="ECO:0007669"/>
    <property type="project" value="TreeGrafter"/>
</dbReference>
<evidence type="ECO:0000256" key="3">
    <source>
        <dbReference type="SAM" id="MobiDB-lite"/>
    </source>
</evidence>
<feature type="region of interest" description="Disordered" evidence="3">
    <location>
        <begin position="1"/>
        <end position="90"/>
    </location>
</feature>
<protein>
    <submittedName>
        <fullName evidence="4">Uncharacterized protein</fullName>
    </submittedName>
</protein>
<dbReference type="AlphaFoldDB" id="A0A5J9UVM3"/>
<evidence type="ECO:0000256" key="1">
    <source>
        <dbReference type="ARBA" id="ARBA00004604"/>
    </source>
</evidence>
<evidence type="ECO:0000313" key="4">
    <source>
        <dbReference type="EMBL" id="TVU27167.1"/>
    </source>
</evidence>
<dbReference type="PANTHER" id="PTHR13634">
    <property type="entry name" value="RIBOSOME BIOGENESIS PROTEIN BRIX"/>
    <property type="match status" value="1"/>
</dbReference>
<dbReference type="PANTHER" id="PTHR13634:SF1">
    <property type="entry name" value="OS01G0148400 PROTEIN"/>
    <property type="match status" value="1"/>
</dbReference>
<dbReference type="Proteomes" id="UP000324897">
    <property type="component" value="Chromosome 2"/>
</dbReference>
<organism evidence="4 5">
    <name type="scientific">Eragrostis curvula</name>
    <name type="common">weeping love grass</name>
    <dbReference type="NCBI Taxonomy" id="38414"/>
    <lineage>
        <taxon>Eukaryota</taxon>
        <taxon>Viridiplantae</taxon>
        <taxon>Streptophyta</taxon>
        <taxon>Embryophyta</taxon>
        <taxon>Tracheophyta</taxon>
        <taxon>Spermatophyta</taxon>
        <taxon>Magnoliopsida</taxon>
        <taxon>Liliopsida</taxon>
        <taxon>Poales</taxon>
        <taxon>Poaceae</taxon>
        <taxon>PACMAD clade</taxon>
        <taxon>Chloridoideae</taxon>
        <taxon>Eragrostideae</taxon>
        <taxon>Eragrostidinae</taxon>
        <taxon>Eragrostis</taxon>
    </lineage>
</organism>
<evidence type="ECO:0000313" key="5">
    <source>
        <dbReference type="Proteomes" id="UP000324897"/>
    </source>
</evidence>
<accession>A0A5J9UVM3</accession>
<evidence type="ECO:0000256" key="2">
    <source>
        <dbReference type="ARBA" id="ARBA00022517"/>
    </source>
</evidence>